<dbReference type="Proteomes" id="UP000011632">
    <property type="component" value="Unassembled WGS sequence"/>
</dbReference>
<dbReference type="OrthoDB" id="380430at2157"/>
<proteinExistence type="predicted"/>
<sequence length="104" mass="11526">MTDRVAPTDLRLPADMLILYYCYVNGQGMPGAIAATIERNPDYIATRTRSLLETPLLERVVGETGPVTLTEAGVDFVAEHESDSILPRDREPIDAATDYSVTWR</sequence>
<organism evidence="1 2">
    <name type="scientific">Natrinema versiforme JCM 10478</name>
    <dbReference type="NCBI Taxonomy" id="1227496"/>
    <lineage>
        <taxon>Archaea</taxon>
        <taxon>Methanobacteriati</taxon>
        <taxon>Methanobacteriota</taxon>
        <taxon>Stenosarchaea group</taxon>
        <taxon>Halobacteria</taxon>
        <taxon>Halobacteriales</taxon>
        <taxon>Natrialbaceae</taxon>
        <taxon>Natrinema</taxon>
    </lineage>
</organism>
<dbReference type="EMBL" id="AOID01000019">
    <property type="protein sequence ID" value="ELY68855.1"/>
    <property type="molecule type" value="Genomic_DNA"/>
</dbReference>
<gene>
    <name evidence="1" type="ORF">C489_05798</name>
</gene>
<evidence type="ECO:0000313" key="2">
    <source>
        <dbReference type="Proteomes" id="UP000011632"/>
    </source>
</evidence>
<dbReference type="PATRIC" id="fig|1227496.3.peg.1168"/>
<reference evidence="1 2" key="1">
    <citation type="journal article" date="2014" name="PLoS Genet.">
        <title>Phylogenetically driven sequencing of extremely halophilic archaea reveals strategies for static and dynamic osmo-response.</title>
        <authorList>
            <person name="Becker E.A."/>
            <person name="Seitzer P.M."/>
            <person name="Tritt A."/>
            <person name="Larsen D."/>
            <person name="Krusor M."/>
            <person name="Yao A.I."/>
            <person name="Wu D."/>
            <person name="Madern D."/>
            <person name="Eisen J.A."/>
            <person name="Darling A.E."/>
            <person name="Facciotti M.T."/>
        </authorList>
    </citation>
    <scope>NUCLEOTIDE SEQUENCE [LARGE SCALE GENOMIC DNA]</scope>
    <source>
        <strain evidence="1 2">JCM 10478</strain>
    </source>
</reference>
<comment type="caution">
    <text evidence="1">The sequence shown here is derived from an EMBL/GenBank/DDBJ whole genome shotgun (WGS) entry which is preliminary data.</text>
</comment>
<dbReference type="SUPFAM" id="SSF46785">
    <property type="entry name" value="Winged helix' DNA-binding domain"/>
    <property type="match status" value="1"/>
</dbReference>
<dbReference type="InterPro" id="IPR036390">
    <property type="entry name" value="WH_DNA-bd_sf"/>
</dbReference>
<dbReference type="AlphaFoldDB" id="L9Y462"/>
<name>L9Y462_9EURY</name>
<dbReference type="RefSeq" id="WP_006430217.1">
    <property type="nucleotide sequence ID" value="NZ_AOID01000019.1"/>
</dbReference>
<keyword evidence="2" id="KW-1185">Reference proteome</keyword>
<accession>L9Y462</accession>
<protein>
    <submittedName>
        <fullName evidence="1">Uncharacterized protein</fullName>
    </submittedName>
</protein>
<evidence type="ECO:0000313" key="1">
    <source>
        <dbReference type="EMBL" id="ELY68855.1"/>
    </source>
</evidence>